<evidence type="ECO:0000313" key="2">
    <source>
        <dbReference type="Proteomes" id="UP000198412"/>
    </source>
</evidence>
<name>A0A238VPC2_9FLAO</name>
<dbReference type="EMBL" id="FZNX01000001">
    <property type="protein sequence ID" value="SNR36031.1"/>
    <property type="molecule type" value="Genomic_DNA"/>
</dbReference>
<gene>
    <name evidence="1" type="ORF">SAMN04488111_0806</name>
</gene>
<proteinExistence type="predicted"/>
<sequence>MLVAVKKQVVKIIKDTPKHIYINTLVPNFTYINEKGQVAFKYRYCIYL</sequence>
<organism evidence="1 2">
    <name type="scientific">Lutibacter flavus</name>
    <dbReference type="NCBI Taxonomy" id="691689"/>
    <lineage>
        <taxon>Bacteria</taxon>
        <taxon>Pseudomonadati</taxon>
        <taxon>Bacteroidota</taxon>
        <taxon>Flavobacteriia</taxon>
        <taxon>Flavobacteriales</taxon>
        <taxon>Flavobacteriaceae</taxon>
        <taxon>Lutibacter</taxon>
    </lineage>
</organism>
<dbReference type="Proteomes" id="UP000198412">
    <property type="component" value="Unassembled WGS sequence"/>
</dbReference>
<accession>A0A238VPC2</accession>
<keyword evidence="2" id="KW-1185">Reference proteome</keyword>
<evidence type="ECO:0000313" key="1">
    <source>
        <dbReference type="EMBL" id="SNR36031.1"/>
    </source>
</evidence>
<protein>
    <submittedName>
        <fullName evidence="1">Uncharacterized protein</fullName>
    </submittedName>
</protein>
<reference evidence="2" key="1">
    <citation type="submission" date="2017-06" db="EMBL/GenBank/DDBJ databases">
        <authorList>
            <person name="Varghese N."/>
            <person name="Submissions S."/>
        </authorList>
    </citation>
    <scope>NUCLEOTIDE SEQUENCE [LARGE SCALE GENOMIC DNA]</scope>
    <source>
        <strain evidence="2">DSM 27993</strain>
    </source>
</reference>
<dbReference type="AlphaFoldDB" id="A0A238VPC2"/>